<dbReference type="EMBL" id="QJKB01000005">
    <property type="protein sequence ID" value="PXX42658.1"/>
    <property type="molecule type" value="Genomic_DNA"/>
</dbReference>
<organism evidence="1 2">
    <name type="scientific">Undibacterium pigrum</name>
    <dbReference type="NCBI Taxonomy" id="401470"/>
    <lineage>
        <taxon>Bacteria</taxon>
        <taxon>Pseudomonadati</taxon>
        <taxon>Pseudomonadota</taxon>
        <taxon>Betaproteobacteria</taxon>
        <taxon>Burkholderiales</taxon>
        <taxon>Oxalobacteraceae</taxon>
        <taxon>Undibacterium</taxon>
    </lineage>
</organism>
<gene>
    <name evidence="1" type="ORF">DFR42_105316</name>
</gene>
<protein>
    <submittedName>
        <fullName evidence="1">Uncharacterized protein</fullName>
    </submittedName>
</protein>
<name>A0A318J4F9_9BURK</name>
<dbReference type="RefSeq" id="WP_110256189.1">
    <property type="nucleotide sequence ID" value="NZ_QJKB01000005.1"/>
</dbReference>
<keyword evidence="2" id="KW-1185">Reference proteome</keyword>
<dbReference type="Proteomes" id="UP000247792">
    <property type="component" value="Unassembled WGS sequence"/>
</dbReference>
<dbReference type="OrthoDB" id="583504at2"/>
<proteinExistence type="predicted"/>
<reference evidence="1 2" key="1">
    <citation type="submission" date="2018-05" db="EMBL/GenBank/DDBJ databases">
        <title>Genomic Encyclopedia of Type Strains, Phase IV (KMG-IV): sequencing the most valuable type-strain genomes for metagenomic binning, comparative biology and taxonomic classification.</title>
        <authorList>
            <person name="Goeker M."/>
        </authorList>
    </citation>
    <scope>NUCLEOTIDE SEQUENCE [LARGE SCALE GENOMIC DNA]</scope>
    <source>
        <strain evidence="1 2">DSM 19792</strain>
    </source>
</reference>
<sequence>MGLGISVGVLSGRDNHDANRDEGLAPGWAAINKVLNAAGLPAHVEPRSLPQLDSRSELDGFPYSYIHYLRRAYAHRRADPAWLATPLPKGEDPSQDEVLQAEYDYLSSHLICHSDAEGYYVPVDFEEVLFAENGDTGLPGGMLGSSYRLMEELVLVAPALGIQLNNGQLSDAEAARICAEAMQQTSCYRELESWILLFECARLSLTHKTAIVFC</sequence>
<dbReference type="AlphaFoldDB" id="A0A318J4F9"/>
<evidence type="ECO:0000313" key="2">
    <source>
        <dbReference type="Proteomes" id="UP000247792"/>
    </source>
</evidence>
<accession>A0A318J4F9</accession>
<comment type="caution">
    <text evidence="1">The sequence shown here is derived from an EMBL/GenBank/DDBJ whole genome shotgun (WGS) entry which is preliminary data.</text>
</comment>
<evidence type="ECO:0000313" key="1">
    <source>
        <dbReference type="EMBL" id="PXX42658.1"/>
    </source>
</evidence>